<gene>
    <name evidence="1" type="ORF">PV328_011034</name>
</gene>
<dbReference type="EMBL" id="JAQQBS010001425">
    <property type="protein sequence ID" value="KAK0157276.1"/>
    <property type="molecule type" value="Genomic_DNA"/>
</dbReference>
<sequence length="164" mass="18748">MQQLFACLTKEPPLAQQIDIIRRYESKIRVASRNALPPIAERNIVNTGYDRRYRSRVNEREIFTVTDELEALGINNPGEEKEMANVQQLAITYPEAAAVFHRPPHILPPESGTLVQYVADNADLNVDTLDESISRIKEAPSAKYYAEEAYVPVQIHENDFIFLY</sequence>
<reference evidence="1" key="2">
    <citation type="submission" date="2023-03" db="EMBL/GenBank/DDBJ databases">
        <authorList>
            <person name="Inwood S.N."/>
            <person name="Skelly J.G."/>
            <person name="Guhlin J."/>
            <person name="Harrop T.W.R."/>
            <person name="Goldson S.G."/>
            <person name="Dearden P.K."/>
        </authorList>
    </citation>
    <scope>NUCLEOTIDE SEQUENCE</scope>
    <source>
        <strain evidence="1">Irish</strain>
        <tissue evidence="1">Whole body</tissue>
    </source>
</reference>
<organism evidence="1 2">
    <name type="scientific">Microctonus aethiopoides</name>
    <dbReference type="NCBI Taxonomy" id="144406"/>
    <lineage>
        <taxon>Eukaryota</taxon>
        <taxon>Metazoa</taxon>
        <taxon>Ecdysozoa</taxon>
        <taxon>Arthropoda</taxon>
        <taxon>Hexapoda</taxon>
        <taxon>Insecta</taxon>
        <taxon>Pterygota</taxon>
        <taxon>Neoptera</taxon>
        <taxon>Endopterygota</taxon>
        <taxon>Hymenoptera</taxon>
        <taxon>Apocrita</taxon>
        <taxon>Ichneumonoidea</taxon>
        <taxon>Braconidae</taxon>
        <taxon>Euphorinae</taxon>
        <taxon>Microctonus</taxon>
    </lineage>
</organism>
<name>A0AA39EXX5_9HYME</name>
<protein>
    <submittedName>
        <fullName evidence="1">Uncharacterized protein</fullName>
    </submittedName>
</protein>
<evidence type="ECO:0000313" key="2">
    <source>
        <dbReference type="Proteomes" id="UP001168990"/>
    </source>
</evidence>
<proteinExistence type="predicted"/>
<accession>A0AA39EXX5</accession>
<evidence type="ECO:0000313" key="1">
    <source>
        <dbReference type="EMBL" id="KAK0157276.1"/>
    </source>
</evidence>
<dbReference type="AlphaFoldDB" id="A0AA39EXX5"/>
<comment type="caution">
    <text evidence="1">The sequence shown here is derived from an EMBL/GenBank/DDBJ whole genome shotgun (WGS) entry which is preliminary data.</text>
</comment>
<dbReference type="Proteomes" id="UP001168990">
    <property type="component" value="Unassembled WGS sequence"/>
</dbReference>
<keyword evidence="2" id="KW-1185">Reference proteome</keyword>
<reference evidence="1" key="1">
    <citation type="journal article" date="2023" name="bioRxiv">
        <title>Scaffold-level genome assemblies of two parasitoid biocontrol wasps reveal the parthenogenesis mechanism and an associated novel virus.</title>
        <authorList>
            <person name="Inwood S."/>
            <person name="Skelly J."/>
            <person name="Guhlin J."/>
            <person name="Harrop T."/>
            <person name="Goldson S."/>
            <person name="Dearden P."/>
        </authorList>
    </citation>
    <scope>NUCLEOTIDE SEQUENCE</scope>
    <source>
        <strain evidence="1">Irish</strain>
        <tissue evidence="1">Whole body</tissue>
    </source>
</reference>